<dbReference type="EMBL" id="JAUHLI010000012">
    <property type="protein sequence ID" value="MEE2002351.1"/>
    <property type="molecule type" value="Genomic_DNA"/>
</dbReference>
<protein>
    <recommendedName>
        <fullName evidence="3">Lipoprotein</fullName>
    </recommendedName>
</protein>
<name>A0ABU7J757_9GAMM</name>
<accession>A0ABU7J757</accession>
<dbReference type="Proteomes" id="UP001336314">
    <property type="component" value="Unassembled WGS sequence"/>
</dbReference>
<dbReference type="RefSeq" id="WP_330129420.1">
    <property type="nucleotide sequence ID" value="NZ_JAUHLI010000012.1"/>
</dbReference>
<dbReference type="PROSITE" id="PS51257">
    <property type="entry name" value="PROKAR_LIPOPROTEIN"/>
    <property type="match status" value="1"/>
</dbReference>
<evidence type="ECO:0008006" key="3">
    <source>
        <dbReference type="Google" id="ProtNLM"/>
    </source>
</evidence>
<gene>
    <name evidence="1" type="ORF">QWY20_12885</name>
</gene>
<comment type="caution">
    <text evidence="1">The sequence shown here is derived from an EMBL/GenBank/DDBJ whole genome shotgun (WGS) entry which is preliminary data.</text>
</comment>
<organism evidence="1 2">
    <name type="scientific">Alkalimonas cellulosilytica</name>
    <dbReference type="NCBI Taxonomy" id="3058395"/>
    <lineage>
        <taxon>Bacteria</taxon>
        <taxon>Pseudomonadati</taxon>
        <taxon>Pseudomonadota</taxon>
        <taxon>Gammaproteobacteria</taxon>
        <taxon>Alkalimonas</taxon>
    </lineage>
</organism>
<proteinExistence type="predicted"/>
<reference evidence="1 2" key="1">
    <citation type="submission" date="2023-07" db="EMBL/GenBank/DDBJ databases">
        <title>Alkalimonas sp., MEB108 novel, alkaliphilic bacterium isolated from Lonar Lake, India.</title>
        <authorList>
            <person name="Joshi A."/>
            <person name="Thite S."/>
        </authorList>
    </citation>
    <scope>NUCLEOTIDE SEQUENCE [LARGE SCALE GENOMIC DNA]</scope>
    <source>
        <strain evidence="1 2">MEB108</strain>
    </source>
</reference>
<keyword evidence="2" id="KW-1185">Reference proteome</keyword>
<sequence>MSKFVVALIVTILSGCASVPLGTMLEFRSFTKDDFINLQPQNLRARVHIDEPARADIEKAELALELNTEKGLRIFNFPLELIDELKIEPVSGLFSRSPGKTEYTLKLSEEAIDNFRATQQIIRNEQSGRLSFSVKTGFEQLPSDITEIRLSIFLKLSEDKGFVTLINNAKLEIKHDG</sequence>
<evidence type="ECO:0000313" key="2">
    <source>
        <dbReference type="Proteomes" id="UP001336314"/>
    </source>
</evidence>
<evidence type="ECO:0000313" key="1">
    <source>
        <dbReference type="EMBL" id="MEE2002351.1"/>
    </source>
</evidence>